<evidence type="ECO:0000313" key="2">
    <source>
        <dbReference type="EMBL" id="PWD49550.1"/>
    </source>
</evidence>
<keyword evidence="1" id="KW-1133">Transmembrane helix</keyword>
<name>A0A2U1ZRH8_9MICO</name>
<dbReference type="OrthoDB" id="4350291at2"/>
<dbReference type="EMBL" id="PYHR01000002">
    <property type="protein sequence ID" value="PWD49550.1"/>
    <property type="molecule type" value="Genomic_DNA"/>
</dbReference>
<reference evidence="2 3" key="1">
    <citation type="submission" date="2018-03" db="EMBL/GenBank/DDBJ databases">
        <title>Genome assembly of novel Miniimonas species PCH200.</title>
        <authorList>
            <person name="Thakur V."/>
            <person name="Kumar V."/>
            <person name="Singh D."/>
        </authorList>
    </citation>
    <scope>NUCLEOTIDE SEQUENCE [LARGE SCALE GENOMIC DNA]</scope>
    <source>
        <strain evidence="2 3">PCH200</strain>
    </source>
</reference>
<feature type="transmembrane region" description="Helical" evidence="1">
    <location>
        <begin position="245"/>
        <end position="267"/>
    </location>
</feature>
<comment type="caution">
    <text evidence="2">The sequence shown here is derived from an EMBL/GenBank/DDBJ whole genome shotgun (WGS) entry which is preliminary data.</text>
</comment>
<feature type="transmembrane region" description="Helical" evidence="1">
    <location>
        <begin position="287"/>
        <end position="310"/>
    </location>
</feature>
<gene>
    <name evidence="2" type="ORF">C8046_01300</name>
</gene>
<organism evidence="2 3">
    <name type="scientific">Serinibacter arcticus</name>
    <dbReference type="NCBI Taxonomy" id="1655435"/>
    <lineage>
        <taxon>Bacteria</taxon>
        <taxon>Bacillati</taxon>
        <taxon>Actinomycetota</taxon>
        <taxon>Actinomycetes</taxon>
        <taxon>Micrococcales</taxon>
        <taxon>Beutenbergiaceae</taxon>
        <taxon>Serinibacter</taxon>
    </lineage>
</organism>
<evidence type="ECO:0008006" key="4">
    <source>
        <dbReference type="Google" id="ProtNLM"/>
    </source>
</evidence>
<proteinExistence type="predicted"/>
<dbReference type="Proteomes" id="UP000245166">
    <property type="component" value="Unassembled WGS sequence"/>
</dbReference>
<dbReference type="RefSeq" id="WP_109227933.1">
    <property type="nucleotide sequence ID" value="NZ_PYHR01000002.1"/>
</dbReference>
<feature type="transmembrane region" description="Helical" evidence="1">
    <location>
        <begin position="215"/>
        <end position="238"/>
    </location>
</feature>
<sequence>MTVGAAGGRKPRALVAGLLGVVAVIALVVGVVGAQARALVTSTDAYLAVAGPALEDPELRAAAADAVAARVVAVVPEGSLTAWLPDDAGSAAGTLARAALTALVRDATARVLASDAAAGLWRGANRVLHQQVSATLQGRDGAVVVTRGGPADGVTGETDGAIVALDLTAVWDRARGELAELGVPSALLPERSVLVDVAGSDAGAAVLRVQHATSWLLVLPFAAAGTAVVAGAGAVLLARRRRRAGVLLGLGTATTAALAIAVLTLLVPTGAHDVVGLLVAGVAERAAAGVLGWLWWLLAAGLAATLAVVAPRVHRRVARPRSGG</sequence>
<accession>A0A2U1ZRH8</accession>
<evidence type="ECO:0000256" key="1">
    <source>
        <dbReference type="SAM" id="Phobius"/>
    </source>
</evidence>
<keyword evidence="3" id="KW-1185">Reference proteome</keyword>
<keyword evidence="1" id="KW-0812">Transmembrane</keyword>
<protein>
    <recommendedName>
        <fullName evidence="4">Integral membrane protein</fullName>
    </recommendedName>
</protein>
<evidence type="ECO:0000313" key="3">
    <source>
        <dbReference type="Proteomes" id="UP000245166"/>
    </source>
</evidence>
<keyword evidence="1" id="KW-0472">Membrane</keyword>
<dbReference type="AlphaFoldDB" id="A0A2U1ZRH8"/>